<gene>
    <name evidence="2" type="ORF">EZS28_003961</name>
</gene>
<evidence type="ECO:0000256" key="1">
    <source>
        <dbReference type="SAM" id="Coils"/>
    </source>
</evidence>
<dbReference type="EMBL" id="SNRW01000550">
    <property type="protein sequence ID" value="KAA6400505.1"/>
    <property type="molecule type" value="Genomic_DNA"/>
</dbReference>
<sequence length="196" mass="22298">MGFRFGLKNFGSKILESITKAADWVAPTFNKVLGTLAAPVSMIHPAIGSAMEVGAKLAAQMEQTVRKDGKDEFIKNTYNGIEIIIHKSDGYVIASKMVMIIKQNFWASPKYASIVGEIMYSINENSQQTHTNFEANINRLIEQLQRENTDYSKTIQQIESRLVPQDKQYDYMYSVELINEDIDGNVYQSCHQRYVK</sequence>
<dbReference type="Proteomes" id="UP000324800">
    <property type="component" value="Unassembled WGS sequence"/>
</dbReference>
<accession>A0A5J4X1J6</accession>
<organism evidence="2 3">
    <name type="scientific">Streblomastix strix</name>
    <dbReference type="NCBI Taxonomy" id="222440"/>
    <lineage>
        <taxon>Eukaryota</taxon>
        <taxon>Metamonada</taxon>
        <taxon>Preaxostyla</taxon>
        <taxon>Oxymonadida</taxon>
        <taxon>Streblomastigidae</taxon>
        <taxon>Streblomastix</taxon>
    </lineage>
</organism>
<proteinExistence type="predicted"/>
<comment type="caution">
    <text evidence="2">The sequence shown here is derived from an EMBL/GenBank/DDBJ whole genome shotgun (WGS) entry which is preliminary data.</text>
</comment>
<dbReference type="AlphaFoldDB" id="A0A5J4X1J6"/>
<protein>
    <submittedName>
        <fullName evidence="2">Uncharacterized protein</fullName>
    </submittedName>
</protein>
<keyword evidence="1" id="KW-0175">Coiled coil</keyword>
<feature type="coiled-coil region" evidence="1">
    <location>
        <begin position="123"/>
        <end position="161"/>
    </location>
</feature>
<evidence type="ECO:0000313" key="3">
    <source>
        <dbReference type="Proteomes" id="UP000324800"/>
    </source>
</evidence>
<name>A0A5J4X1J6_9EUKA</name>
<evidence type="ECO:0000313" key="2">
    <source>
        <dbReference type="EMBL" id="KAA6400505.1"/>
    </source>
</evidence>
<reference evidence="2 3" key="1">
    <citation type="submission" date="2019-03" db="EMBL/GenBank/DDBJ databases">
        <title>Single cell metagenomics reveals metabolic interactions within the superorganism composed of flagellate Streblomastix strix and complex community of Bacteroidetes bacteria on its surface.</title>
        <authorList>
            <person name="Treitli S.C."/>
            <person name="Kolisko M."/>
            <person name="Husnik F."/>
            <person name="Keeling P."/>
            <person name="Hampl V."/>
        </authorList>
    </citation>
    <scope>NUCLEOTIDE SEQUENCE [LARGE SCALE GENOMIC DNA]</scope>
    <source>
        <strain evidence="2">ST1C</strain>
    </source>
</reference>